<sequence>MYFHSPVRIKELNEETYWLIIEVIPFEVFVSKKDDPEGFEKVKAFLDSPIIIVY</sequence>
<proteinExistence type="predicted"/>
<dbReference type="AlphaFoldDB" id="A0A8D3WZE7"/>
<reference evidence="1 2" key="1">
    <citation type="journal article" date="2011" name="J. Bacteriol.">
        <title>Complete genome sequence of the industrial strain Bacillus megaterium WSH-002.</title>
        <authorList>
            <person name="Liu L."/>
            <person name="Li Y."/>
            <person name="Zhang J."/>
            <person name="Zou W."/>
            <person name="Zhou Z."/>
            <person name="Liu J."/>
            <person name="Li X."/>
            <person name="Wang L."/>
            <person name="Chen J."/>
        </authorList>
    </citation>
    <scope>NUCLEOTIDE SEQUENCE [LARGE SCALE GENOMIC DNA]</scope>
    <source>
        <strain evidence="1 2">WSH-002</strain>
    </source>
</reference>
<dbReference type="KEGG" id="bmh:BMWSH_2795"/>
<dbReference type="Proteomes" id="UP000001283">
    <property type="component" value="Chromosome"/>
</dbReference>
<dbReference type="RefSeq" id="WP_014460019.1">
    <property type="nucleotide sequence ID" value="NC_017138.1"/>
</dbReference>
<evidence type="ECO:0000313" key="2">
    <source>
        <dbReference type="Proteomes" id="UP000001283"/>
    </source>
</evidence>
<organism evidence="1 2">
    <name type="scientific">Priestia megaterium (strain WSH-002)</name>
    <name type="common">Bacillus megaterium</name>
    <dbReference type="NCBI Taxonomy" id="1006007"/>
    <lineage>
        <taxon>Bacteria</taxon>
        <taxon>Bacillati</taxon>
        <taxon>Bacillota</taxon>
        <taxon>Bacilli</taxon>
        <taxon>Bacillales</taxon>
        <taxon>Bacillaceae</taxon>
        <taxon>Priestia</taxon>
    </lineage>
</organism>
<evidence type="ECO:0000313" key="1">
    <source>
        <dbReference type="EMBL" id="AEN89677.1"/>
    </source>
</evidence>
<name>A0A8D3WZE7_PRIMW</name>
<accession>A0A8D3WZE7</accession>
<gene>
    <name evidence="1" type="ORF">BMWSH_2795</name>
</gene>
<dbReference type="EMBL" id="CP003017">
    <property type="protein sequence ID" value="AEN89677.1"/>
    <property type="molecule type" value="Genomic_DNA"/>
</dbReference>
<protein>
    <submittedName>
        <fullName evidence="1">Uncharacterized protein</fullName>
    </submittedName>
</protein>